<sequence>MSDIESSDKLDKIIKSINEIKVTQNKLIASVNSFREYKKLLHKKFADIDGKLDNISKQFDVILANNVSLNTKINQLESKVSQLEAGCSNSSSLNLEQTLAEISDR</sequence>
<proteinExistence type="predicted"/>
<dbReference type="EMBL" id="VUJU01012503">
    <property type="protein sequence ID" value="KAF0707518.1"/>
    <property type="molecule type" value="Genomic_DNA"/>
</dbReference>
<accession>A0A6G0VSE2</accession>
<protein>
    <submittedName>
        <fullName evidence="1">Uncharacterized protein</fullName>
    </submittedName>
</protein>
<name>A0A6G0VSE2_APHCR</name>
<dbReference type="Proteomes" id="UP000478052">
    <property type="component" value="Unassembled WGS sequence"/>
</dbReference>
<organism evidence="1 2">
    <name type="scientific">Aphis craccivora</name>
    <name type="common">Cowpea aphid</name>
    <dbReference type="NCBI Taxonomy" id="307492"/>
    <lineage>
        <taxon>Eukaryota</taxon>
        <taxon>Metazoa</taxon>
        <taxon>Ecdysozoa</taxon>
        <taxon>Arthropoda</taxon>
        <taxon>Hexapoda</taxon>
        <taxon>Insecta</taxon>
        <taxon>Pterygota</taxon>
        <taxon>Neoptera</taxon>
        <taxon>Paraneoptera</taxon>
        <taxon>Hemiptera</taxon>
        <taxon>Sternorrhyncha</taxon>
        <taxon>Aphidomorpha</taxon>
        <taxon>Aphidoidea</taxon>
        <taxon>Aphididae</taxon>
        <taxon>Aphidini</taxon>
        <taxon>Aphis</taxon>
        <taxon>Aphis</taxon>
    </lineage>
</organism>
<comment type="caution">
    <text evidence="1">The sequence shown here is derived from an EMBL/GenBank/DDBJ whole genome shotgun (WGS) entry which is preliminary data.</text>
</comment>
<keyword evidence="2" id="KW-1185">Reference proteome</keyword>
<dbReference type="AlphaFoldDB" id="A0A6G0VSE2"/>
<gene>
    <name evidence="1" type="ORF">FWK35_00031936</name>
</gene>
<reference evidence="1 2" key="1">
    <citation type="submission" date="2019-08" db="EMBL/GenBank/DDBJ databases">
        <title>Whole genome of Aphis craccivora.</title>
        <authorList>
            <person name="Voronova N.V."/>
            <person name="Shulinski R.S."/>
            <person name="Bandarenka Y.V."/>
            <person name="Zhorov D.G."/>
            <person name="Warner D."/>
        </authorList>
    </citation>
    <scope>NUCLEOTIDE SEQUENCE [LARGE SCALE GENOMIC DNA]</scope>
    <source>
        <strain evidence="1">180601</strain>
        <tissue evidence="1">Whole Body</tissue>
    </source>
</reference>
<feature type="non-terminal residue" evidence="1">
    <location>
        <position position="105"/>
    </location>
</feature>
<evidence type="ECO:0000313" key="2">
    <source>
        <dbReference type="Proteomes" id="UP000478052"/>
    </source>
</evidence>
<evidence type="ECO:0000313" key="1">
    <source>
        <dbReference type="EMBL" id="KAF0707518.1"/>
    </source>
</evidence>
<dbReference type="Gene3D" id="1.20.5.340">
    <property type="match status" value="1"/>
</dbReference>